<gene>
    <name evidence="5" type="ORF">ENY07_02585</name>
</gene>
<dbReference type="SUPFAM" id="SSF53187">
    <property type="entry name" value="Zn-dependent exopeptidases"/>
    <property type="match status" value="1"/>
</dbReference>
<dbReference type="InterPro" id="IPR011650">
    <property type="entry name" value="Peptidase_M20_dimer"/>
</dbReference>
<organism evidence="5">
    <name type="scientific">Acidicaldus sp</name>
    <dbReference type="NCBI Taxonomy" id="1872105"/>
    <lineage>
        <taxon>Bacteria</taxon>
        <taxon>Pseudomonadati</taxon>
        <taxon>Pseudomonadota</taxon>
        <taxon>Alphaproteobacteria</taxon>
        <taxon>Acetobacterales</taxon>
        <taxon>Acetobacteraceae</taxon>
        <taxon>Acidicaldus</taxon>
    </lineage>
</organism>
<keyword evidence="3" id="KW-0378">Hydrolase</keyword>
<dbReference type="GO" id="GO:0006508">
    <property type="term" value="P:proteolysis"/>
    <property type="evidence" value="ECO:0007669"/>
    <property type="project" value="UniProtKB-KW"/>
</dbReference>
<evidence type="ECO:0000259" key="4">
    <source>
        <dbReference type="Pfam" id="PF07687"/>
    </source>
</evidence>
<dbReference type="Gene3D" id="3.40.630.10">
    <property type="entry name" value="Zn peptidases"/>
    <property type="match status" value="1"/>
</dbReference>
<evidence type="ECO:0000256" key="2">
    <source>
        <dbReference type="ARBA" id="ARBA00022723"/>
    </source>
</evidence>
<evidence type="ECO:0000256" key="3">
    <source>
        <dbReference type="ARBA" id="ARBA00022801"/>
    </source>
</evidence>
<feature type="domain" description="Peptidase M20 dimerisation" evidence="4">
    <location>
        <begin position="202"/>
        <end position="358"/>
    </location>
</feature>
<dbReference type="InterPro" id="IPR051458">
    <property type="entry name" value="Cyt/Met_Dipeptidase"/>
</dbReference>
<dbReference type="PANTHER" id="PTHR43270:SF12">
    <property type="entry name" value="SUCCINYL-DIAMINOPIMELATE DESUCCINYLASE"/>
    <property type="match status" value="1"/>
</dbReference>
<evidence type="ECO:0000313" key="5">
    <source>
        <dbReference type="EMBL" id="HGC42097.1"/>
    </source>
</evidence>
<keyword evidence="2" id="KW-0479">Metal-binding</keyword>
<evidence type="ECO:0000256" key="1">
    <source>
        <dbReference type="ARBA" id="ARBA00022670"/>
    </source>
</evidence>
<reference evidence="5" key="1">
    <citation type="journal article" date="2020" name="mSystems">
        <title>Genome- and Community-Level Interaction Insights into Carbon Utilization and Element Cycling Functions of Hydrothermarchaeota in Hydrothermal Sediment.</title>
        <authorList>
            <person name="Zhou Z."/>
            <person name="Liu Y."/>
            <person name="Xu W."/>
            <person name="Pan J."/>
            <person name="Luo Z.H."/>
            <person name="Li M."/>
        </authorList>
    </citation>
    <scope>NUCLEOTIDE SEQUENCE</scope>
    <source>
        <strain evidence="5">SpSt-997</strain>
    </source>
</reference>
<name>A0A8J4M4W6_9PROT</name>
<proteinExistence type="predicted"/>
<dbReference type="Pfam" id="PF01546">
    <property type="entry name" value="Peptidase_M20"/>
    <property type="match status" value="1"/>
</dbReference>
<dbReference type="EMBL" id="DTQM01000050">
    <property type="protein sequence ID" value="HGC42097.1"/>
    <property type="molecule type" value="Genomic_DNA"/>
</dbReference>
<dbReference type="Pfam" id="PF07687">
    <property type="entry name" value="M20_dimer"/>
    <property type="match status" value="1"/>
</dbReference>
<keyword evidence="1" id="KW-0645">Protease</keyword>
<dbReference type="GO" id="GO:0046872">
    <property type="term" value="F:metal ion binding"/>
    <property type="evidence" value="ECO:0007669"/>
    <property type="project" value="UniProtKB-KW"/>
</dbReference>
<protein>
    <submittedName>
        <fullName evidence="5">Dipeptidase</fullName>
    </submittedName>
</protein>
<dbReference type="NCBIfam" id="NF006053">
    <property type="entry name" value="PRK08201.1"/>
    <property type="match status" value="1"/>
</dbReference>
<dbReference type="NCBIfam" id="NF006579">
    <property type="entry name" value="PRK09104.1"/>
    <property type="match status" value="1"/>
</dbReference>
<dbReference type="AlphaFoldDB" id="A0A8J4M4W6"/>
<dbReference type="PANTHER" id="PTHR43270">
    <property type="entry name" value="BETA-ALA-HIS DIPEPTIDASE"/>
    <property type="match status" value="1"/>
</dbReference>
<dbReference type="Gene3D" id="3.30.70.360">
    <property type="match status" value="1"/>
</dbReference>
<dbReference type="GO" id="GO:0008233">
    <property type="term" value="F:peptidase activity"/>
    <property type="evidence" value="ECO:0007669"/>
    <property type="project" value="UniProtKB-KW"/>
</dbReference>
<dbReference type="InterPro" id="IPR002933">
    <property type="entry name" value="Peptidase_M20"/>
</dbReference>
<sequence>MTPGTIDRVLSFANADMSQAIAAWSAFLRIPSISAQPAHAADCRRAAAWARERLAALGFDATLHETAGHPVVLAQHPGPGGDVPHLLYYGHYDVQPPEPLELWPSPPFTPTIVDGPRGKRMVARGAVDDKGQVAAWLGAFAAWHATTGGLPVRLTVLLEGEEEIGSPHLEPFLLAERARLKADAAVISDTNLWDFATPAITTGLRGLLYVEIRAQAAARDLHSGLFGGVACNPINELVQALGALRDAAGRVQIPGFYEGVAPLSPERAAQWAALGLDTGAFLGSVGLTTPAGEAGRGVLERLWARPTADLNGIWGGYAGTGAKTVIPAEAGAKISFRLVPGQNPEAIFAAFRAFMAARVHPDLKLTFTSFGAAPGIEVPTDLPVVAAARQALAEEFSRPPVLTGCGASIPVVESLHRVLGLDTLLMGFGLDDDQIHSPGEKFEIACFERGLRSHIRLLGHLGA</sequence>
<accession>A0A8J4M4W6</accession>
<comment type="caution">
    <text evidence="5">The sequence shown here is derived from an EMBL/GenBank/DDBJ whole genome shotgun (WGS) entry which is preliminary data.</text>
</comment>